<proteinExistence type="predicted"/>
<keyword evidence="5" id="KW-1185">Reference proteome</keyword>
<dbReference type="InterPro" id="IPR003379">
    <property type="entry name" value="Carboxylase_cons_dom"/>
</dbReference>
<accession>H8GK01</accession>
<dbReference type="CDD" id="cd07937">
    <property type="entry name" value="DRE_TIM_PC_TC_5S"/>
    <property type="match status" value="1"/>
</dbReference>
<dbReference type="Pfam" id="PF02436">
    <property type="entry name" value="PYC_OADA"/>
    <property type="match status" value="1"/>
</dbReference>
<feature type="domain" description="Lipoyl-binding" evidence="2">
    <location>
        <begin position="537"/>
        <end position="606"/>
    </location>
</feature>
<evidence type="ECO:0000256" key="1">
    <source>
        <dbReference type="ARBA" id="ARBA00023267"/>
    </source>
</evidence>
<dbReference type="Gene3D" id="3.20.20.70">
    <property type="entry name" value="Aldolase class I"/>
    <property type="match status" value="1"/>
</dbReference>
<evidence type="ECO:0000259" key="2">
    <source>
        <dbReference type="PROSITE" id="PS50968"/>
    </source>
</evidence>
<dbReference type="InterPro" id="IPR005776">
    <property type="entry name" value="OadA"/>
</dbReference>
<feature type="domain" description="Pyruvate carboxyltransferase" evidence="3">
    <location>
        <begin position="4"/>
        <end position="264"/>
    </location>
</feature>
<dbReference type="InterPro" id="IPR000891">
    <property type="entry name" value="PYR_CT"/>
</dbReference>
<protein>
    <submittedName>
        <fullName evidence="4">Oxaloacetate decarboxylase alpha subunit</fullName>
    </submittedName>
</protein>
<dbReference type="AlphaFoldDB" id="H8GK01"/>
<name>H8GK01_METAL</name>
<dbReference type="STRING" id="686340.Metal_0091"/>
<dbReference type="InterPro" id="IPR055268">
    <property type="entry name" value="PCB-like"/>
</dbReference>
<gene>
    <name evidence="4" type="ORF">Metal_0091</name>
</gene>
<dbReference type="GO" id="GO:0006814">
    <property type="term" value="P:sodium ion transport"/>
    <property type="evidence" value="ECO:0007669"/>
    <property type="project" value="InterPro"/>
</dbReference>
<dbReference type="RefSeq" id="WP_005368528.1">
    <property type="nucleotide sequence ID" value="NZ_CM001475.1"/>
</dbReference>
<dbReference type="SUPFAM" id="SSF89000">
    <property type="entry name" value="post-HMGL domain-like"/>
    <property type="match status" value="1"/>
</dbReference>
<dbReference type="eggNOG" id="COG0511">
    <property type="taxonomic scope" value="Bacteria"/>
</dbReference>
<dbReference type="Proteomes" id="UP000005090">
    <property type="component" value="Chromosome"/>
</dbReference>
<dbReference type="HOGENOM" id="CLU_000395_4_2_6"/>
<dbReference type="eggNOG" id="COG5016">
    <property type="taxonomic scope" value="Bacteria"/>
</dbReference>
<organism evidence="4 5">
    <name type="scientific">Methylomicrobium album BG8</name>
    <dbReference type="NCBI Taxonomy" id="686340"/>
    <lineage>
        <taxon>Bacteria</taxon>
        <taxon>Pseudomonadati</taxon>
        <taxon>Pseudomonadota</taxon>
        <taxon>Gammaproteobacteria</taxon>
        <taxon>Methylococcales</taxon>
        <taxon>Methylococcaceae</taxon>
        <taxon>Methylomicrobium</taxon>
    </lineage>
</organism>
<dbReference type="SUPFAM" id="SSF51230">
    <property type="entry name" value="Single hybrid motif"/>
    <property type="match status" value="1"/>
</dbReference>
<keyword evidence="1" id="KW-0092">Biotin</keyword>
<dbReference type="Pfam" id="PF00682">
    <property type="entry name" value="HMGL-like"/>
    <property type="match status" value="1"/>
</dbReference>
<evidence type="ECO:0000313" key="4">
    <source>
        <dbReference type="EMBL" id="EIC27960.1"/>
    </source>
</evidence>
<dbReference type="PROSITE" id="PS50968">
    <property type="entry name" value="BIOTINYL_LIPOYL"/>
    <property type="match status" value="1"/>
</dbReference>
<dbReference type="GO" id="GO:0006094">
    <property type="term" value="P:gluconeogenesis"/>
    <property type="evidence" value="ECO:0007669"/>
    <property type="project" value="TreeGrafter"/>
</dbReference>
<dbReference type="SUPFAM" id="SSF51569">
    <property type="entry name" value="Aldolase"/>
    <property type="match status" value="1"/>
</dbReference>
<dbReference type="CDD" id="cd06850">
    <property type="entry name" value="biotinyl_domain"/>
    <property type="match status" value="1"/>
</dbReference>
<dbReference type="FunFam" id="2.40.50.100:FF:000003">
    <property type="entry name" value="Acetyl-CoA carboxylase biotin carboxyl carrier protein"/>
    <property type="match status" value="1"/>
</dbReference>
<dbReference type="InterPro" id="IPR000089">
    <property type="entry name" value="Biotin_lipoyl"/>
</dbReference>
<evidence type="ECO:0000313" key="5">
    <source>
        <dbReference type="Proteomes" id="UP000005090"/>
    </source>
</evidence>
<dbReference type="EMBL" id="CM001475">
    <property type="protein sequence ID" value="EIC27960.1"/>
    <property type="molecule type" value="Genomic_DNA"/>
</dbReference>
<dbReference type="GO" id="GO:0005737">
    <property type="term" value="C:cytoplasm"/>
    <property type="evidence" value="ECO:0007669"/>
    <property type="project" value="TreeGrafter"/>
</dbReference>
<dbReference type="GO" id="GO:0004736">
    <property type="term" value="F:pyruvate carboxylase activity"/>
    <property type="evidence" value="ECO:0007669"/>
    <property type="project" value="TreeGrafter"/>
</dbReference>
<dbReference type="PANTHER" id="PTHR43778:SF2">
    <property type="entry name" value="PYRUVATE CARBOXYLASE, MITOCHONDRIAL"/>
    <property type="match status" value="1"/>
</dbReference>
<dbReference type="Gene3D" id="2.40.50.100">
    <property type="match status" value="1"/>
</dbReference>
<dbReference type="Pfam" id="PF00364">
    <property type="entry name" value="Biotin_lipoyl"/>
    <property type="match status" value="1"/>
</dbReference>
<dbReference type="NCBIfam" id="NF006761">
    <property type="entry name" value="PRK09282.1"/>
    <property type="match status" value="1"/>
</dbReference>
<evidence type="ECO:0000259" key="3">
    <source>
        <dbReference type="PROSITE" id="PS50991"/>
    </source>
</evidence>
<dbReference type="InterPro" id="IPR011053">
    <property type="entry name" value="Single_hybrid_motif"/>
</dbReference>
<dbReference type="PANTHER" id="PTHR43778">
    <property type="entry name" value="PYRUVATE CARBOXYLASE"/>
    <property type="match status" value="1"/>
</dbReference>
<dbReference type="GO" id="GO:0008948">
    <property type="term" value="F:oxaloacetate decarboxylase activity"/>
    <property type="evidence" value="ECO:0007669"/>
    <property type="project" value="InterPro"/>
</dbReference>
<dbReference type="NCBIfam" id="TIGR01108">
    <property type="entry name" value="oadA"/>
    <property type="match status" value="1"/>
</dbReference>
<dbReference type="PROSITE" id="PS50991">
    <property type="entry name" value="PYR_CT"/>
    <property type="match status" value="1"/>
</dbReference>
<dbReference type="InterPro" id="IPR013785">
    <property type="entry name" value="Aldolase_TIM"/>
</dbReference>
<reference evidence="4 5" key="1">
    <citation type="journal article" date="2013" name="Genome Announc.">
        <title>Genome Sequence of the Obligate Gammaproteobacterial Methanotroph Methylomicrobium album Strain BG8.</title>
        <authorList>
            <person name="Kits K.D."/>
            <person name="Kalyuzhnaya M.G."/>
            <person name="Klotz M.G."/>
            <person name="Jetten M.S."/>
            <person name="Op den Camp H.J."/>
            <person name="Vuilleumier S."/>
            <person name="Bringel F."/>
            <person name="Dispirito A.A."/>
            <person name="Murrell J.C."/>
            <person name="Bruce D."/>
            <person name="Cheng J.F."/>
            <person name="Copeland A."/>
            <person name="Goodwin L."/>
            <person name="Hauser L."/>
            <person name="Lajus A."/>
            <person name="Land M.L."/>
            <person name="Lapidus A."/>
            <person name="Lucas S."/>
            <person name="Medigue C."/>
            <person name="Pitluck S."/>
            <person name="Woyke T."/>
            <person name="Zeytun A."/>
            <person name="Stein L.Y."/>
        </authorList>
    </citation>
    <scope>NUCLEOTIDE SEQUENCE [LARGE SCALE GENOMIC DNA]</scope>
    <source>
        <strain evidence="4 5">BG8</strain>
    </source>
</reference>
<sequence length="609" mass="66790">MQKVHITDVILRDAHQSLIATRLRTEDMLPACAMLDAIGYWSLECWGGATFDACLRFLKEDPWERLAKLKAALPKTPLQMLLRGQNLLGYRHYSDDVVRAFVQRAAEAGMDVFRIFDALNDIRNLKTAIEAVKASGKHAQGTICYTTSPAHDTASFVALAKDLAQLGCASLAIKDMAGLLTPYATYELVKALKDAVDLPLHLHSHATSGLAEMCQLKAIEAGCRHIDTALSSWAGGTSHPPTESLVIALKGTSHDTGLDLDRLQEANRYFAEVRKKYRRFESEFTGIDTQVHIFQVPGGMISNLANQLKERNALDRIGEVYKEIPSVRKDLGYPPLVTPTSQIVGTQAVLNVLTGKRYESITNEVKRYLQGGYGKAPAPVDPDLQKRAIGSEEPIDCRPADLLKPELDHLREEIGHLALNDRDVLSYAMFPEVGKQFLEQRSSGNLVPEPLEIEPAAESGIKKAPTEFNVALHGESYHVKVTGAGPKNQMLRHFYFMVDGVPEEIVVETLDEIVLEGGTQGAVQSNIASKRRRPTEPGDVGVRMPCNVLEVPVKVGQRVEAGQPVLVTEAMKMETEVTAPVGGIVKAVHVVKGEPANPDEVLIEILPNN</sequence>